<dbReference type="SUPFAM" id="SSF46785">
    <property type="entry name" value="Winged helix' DNA-binding domain"/>
    <property type="match status" value="1"/>
</dbReference>
<evidence type="ECO:0000256" key="2">
    <source>
        <dbReference type="ARBA" id="ARBA00023125"/>
    </source>
</evidence>
<dbReference type="PANTHER" id="PTHR30154">
    <property type="entry name" value="LEUCINE-RESPONSIVE REGULATORY PROTEIN"/>
    <property type="match status" value="1"/>
</dbReference>
<keyword evidence="1" id="KW-0805">Transcription regulation</keyword>
<dbReference type="Gene3D" id="3.30.70.920">
    <property type="match status" value="1"/>
</dbReference>
<keyword evidence="6" id="KW-1185">Reference proteome</keyword>
<dbReference type="Proteomes" id="UP000295008">
    <property type="component" value="Unassembled WGS sequence"/>
</dbReference>
<dbReference type="EMBL" id="SLUN01000001">
    <property type="protein sequence ID" value="TCL76925.1"/>
    <property type="molecule type" value="Genomic_DNA"/>
</dbReference>
<accession>A0A4R1SBI6</accession>
<reference evidence="5 6" key="1">
    <citation type="submission" date="2019-03" db="EMBL/GenBank/DDBJ databases">
        <title>Genomic Encyclopedia of Type Strains, Phase IV (KMG-IV): sequencing the most valuable type-strain genomes for metagenomic binning, comparative biology and taxonomic classification.</title>
        <authorList>
            <person name="Goeker M."/>
        </authorList>
    </citation>
    <scope>NUCLEOTIDE SEQUENCE [LARGE SCALE GENOMIC DNA]</scope>
    <source>
        <strain evidence="5 6">LX-B</strain>
    </source>
</reference>
<organism evidence="5 6">
    <name type="scientific">Hydrogenispora ethanolica</name>
    <dbReference type="NCBI Taxonomy" id="1082276"/>
    <lineage>
        <taxon>Bacteria</taxon>
        <taxon>Bacillati</taxon>
        <taxon>Bacillota</taxon>
        <taxon>Hydrogenispora</taxon>
    </lineage>
</organism>
<dbReference type="InterPro" id="IPR000485">
    <property type="entry name" value="AsnC-type_HTH_dom"/>
</dbReference>
<dbReference type="SUPFAM" id="SSF54909">
    <property type="entry name" value="Dimeric alpha+beta barrel"/>
    <property type="match status" value="1"/>
</dbReference>
<dbReference type="InterPro" id="IPR036390">
    <property type="entry name" value="WH_DNA-bd_sf"/>
</dbReference>
<dbReference type="InterPro" id="IPR019887">
    <property type="entry name" value="Tscrpt_reg_AsnC/Lrp_C"/>
</dbReference>
<evidence type="ECO:0000256" key="3">
    <source>
        <dbReference type="ARBA" id="ARBA00023163"/>
    </source>
</evidence>
<dbReference type="InterPro" id="IPR036388">
    <property type="entry name" value="WH-like_DNA-bd_sf"/>
</dbReference>
<feature type="domain" description="HTH asnC-type" evidence="4">
    <location>
        <begin position="1"/>
        <end position="42"/>
    </location>
</feature>
<dbReference type="Pfam" id="PF13412">
    <property type="entry name" value="HTH_24"/>
    <property type="match status" value="1"/>
</dbReference>
<gene>
    <name evidence="5" type="ORF">EDC14_1001210</name>
</gene>
<dbReference type="AlphaFoldDB" id="A0A4R1SBI6"/>
<name>A0A4R1SBI6_HYDET</name>
<sequence length="135" mass="14750">MEIARRVGMAASATLERLRKLEESGIIRQYEARLQPQALGFGLLAFIFVRIEGPGAALATGERLAAIPEVQEVHHIAGEDCFLVKVRTESTAKLGEILREKFGGIAAIRSTRTAIAFTTLKETNHLPLPDGEAQR</sequence>
<evidence type="ECO:0000313" key="6">
    <source>
        <dbReference type="Proteomes" id="UP000295008"/>
    </source>
</evidence>
<keyword evidence="2" id="KW-0238">DNA-binding</keyword>
<dbReference type="InterPro" id="IPR019888">
    <property type="entry name" value="Tscrpt_reg_AsnC-like"/>
</dbReference>
<dbReference type="PANTHER" id="PTHR30154:SF53">
    <property type="entry name" value="HTH-TYPE TRANSCRIPTIONAL REGULATOR LRPC"/>
    <property type="match status" value="1"/>
</dbReference>
<dbReference type="PROSITE" id="PS50956">
    <property type="entry name" value="HTH_ASNC_2"/>
    <property type="match status" value="1"/>
</dbReference>
<dbReference type="InterPro" id="IPR011008">
    <property type="entry name" value="Dimeric_a/b-barrel"/>
</dbReference>
<evidence type="ECO:0000256" key="1">
    <source>
        <dbReference type="ARBA" id="ARBA00023015"/>
    </source>
</evidence>
<protein>
    <submittedName>
        <fullName evidence="5">Lrp/AsnC family leucine-responsive transcriptional regulator</fullName>
    </submittedName>
</protein>
<comment type="caution">
    <text evidence="5">The sequence shown here is derived from an EMBL/GenBank/DDBJ whole genome shotgun (WGS) entry which is preliminary data.</text>
</comment>
<proteinExistence type="predicted"/>
<dbReference type="Gene3D" id="1.10.10.10">
    <property type="entry name" value="Winged helix-like DNA-binding domain superfamily/Winged helix DNA-binding domain"/>
    <property type="match status" value="1"/>
</dbReference>
<evidence type="ECO:0000259" key="4">
    <source>
        <dbReference type="PROSITE" id="PS50956"/>
    </source>
</evidence>
<dbReference type="GO" id="GO:0043565">
    <property type="term" value="F:sequence-specific DNA binding"/>
    <property type="evidence" value="ECO:0007669"/>
    <property type="project" value="InterPro"/>
</dbReference>
<dbReference type="GO" id="GO:0005829">
    <property type="term" value="C:cytosol"/>
    <property type="evidence" value="ECO:0007669"/>
    <property type="project" value="TreeGrafter"/>
</dbReference>
<dbReference type="SMART" id="SM00344">
    <property type="entry name" value="HTH_ASNC"/>
    <property type="match status" value="1"/>
</dbReference>
<dbReference type="Pfam" id="PF01037">
    <property type="entry name" value="AsnC_trans_reg"/>
    <property type="match status" value="1"/>
</dbReference>
<keyword evidence="3" id="KW-0804">Transcription</keyword>
<dbReference type="GO" id="GO:0043200">
    <property type="term" value="P:response to amino acid"/>
    <property type="evidence" value="ECO:0007669"/>
    <property type="project" value="TreeGrafter"/>
</dbReference>
<evidence type="ECO:0000313" key="5">
    <source>
        <dbReference type="EMBL" id="TCL76925.1"/>
    </source>
</evidence>